<feature type="domain" description="PI-PLC Y-box" evidence="8">
    <location>
        <begin position="591"/>
        <end position="706"/>
    </location>
</feature>
<evidence type="ECO:0000256" key="3">
    <source>
        <dbReference type="PIRSR" id="PIRSR000956-1"/>
    </source>
</evidence>
<dbReference type="GO" id="GO:0048015">
    <property type="term" value="P:phosphatidylinositol-mediated signaling"/>
    <property type="evidence" value="ECO:0007669"/>
    <property type="project" value="TreeGrafter"/>
</dbReference>
<name>A0A815QY56_ADIRI</name>
<dbReference type="InterPro" id="IPR011992">
    <property type="entry name" value="EF-hand-dom_pair"/>
</dbReference>
<dbReference type="InterPro" id="IPR001711">
    <property type="entry name" value="PLipase_C_Pinositol-sp_Y"/>
</dbReference>
<dbReference type="Gene3D" id="3.20.20.190">
    <property type="entry name" value="Phosphatidylinositol (PI) phosphodiesterase"/>
    <property type="match status" value="1"/>
</dbReference>
<keyword evidence="10" id="KW-1185">Reference proteome</keyword>
<dbReference type="CDD" id="cd00275">
    <property type="entry name" value="C2_PLC_like"/>
    <property type="match status" value="1"/>
</dbReference>
<protein>
    <recommendedName>
        <fullName evidence="2">1-phosphatidylinositol 4,5-bisphosphate phosphodiesterase</fullName>
        <ecNumber evidence="2">3.1.4.11</ecNumber>
    </recommendedName>
</protein>
<dbReference type="Pfam" id="PF00387">
    <property type="entry name" value="PI-PLC-Y"/>
    <property type="match status" value="1"/>
</dbReference>
<dbReference type="GO" id="GO:0004435">
    <property type="term" value="F:phosphatidylinositol-4,5-bisphosphate phospholipase C activity"/>
    <property type="evidence" value="ECO:0007669"/>
    <property type="project" value="UniProtKB-UniRule"/>
</dbReference>
<dbReference type="SMART" id="SM00149">
    <property type="entry name" value="PLCYc"/>
    <property type="match status" value="1"/>
</dbReference>
<comment type="caution">
    <text evidence="9">The sequence shown here is derived from an EMBL/GenBank/DDBJ whole genome shotgun (WGS) entry which is preliminary data.</text>
</comment>
<evidence type="ECO:0000256" key="6">
    <source>
        <dbReference type="SAM" id="Coils"/>
    </source>
</evidence>
<keyword evidence="1 2" id="KW-0378">Hydrolase</keyword>
<dbReference type="InterPro" id="IPR016280">
    <property type="entry name" value="PLC-beta"/>
</dbReference>
<keyword evidence="2" id="KW-0807">Transducer</keyword>
<dbReference type="InterPro" id="IPR037862">
    <property type="entry name" value="PLC-beta_PH"/>
</dbReference>
<evidence type="ECO:0000256" key="5">
    <source>
        <dbReference type="RuleBase" id="RU361133"/>
    </source>
</evidence>
<feature type="region of interest" description="Disordered" evidence="7">
    <location>
        <begin position="1153"/>
        <end position="1180"/>
    </location>
</feature>
<feature type="active site" evidence="3">
    <location>
        <position position="349"/>
    </location>
</feature>
<dbReference type="PANTHER" id="PTHR10336:SF149">
    <property type="entry name" value="1-PHOSPHATIDYLINOSITOL 4,5-BISPHOSPHATE PHOSPHODIESTERASE CLASSES I AND II"/>
    <property type="match status" value="1"/>
</dbReference>
<feature type="binding site" evidence="4">
    <location>
        <position position="379"/>
    </location>
    <ligand>
        <name>Ca(2+)</name>
        <dbReference type="ChEBI" id="CHEBI:29108"/>
    </ligand>
</feature>
<keyword evidence="2 5" id="KW-0442">Lipid degradation</keyword>
<accession>A0A815QY56</accession>
<dbReference type="SMART" id="SM00148">
    <property type="entry name" value="PLCXc"/>
    <property type="match status" value="1"/>
</dbReference>
<gene>
    <name evidence="9" type="ORF">XAT740_LOCUS37893</name>
</gene>
<dbReference type="GO" id="GO:0051209">
    <property type="term" value="P:release of sequestered calcium ion into cytosol"/>
    <property type="evidence" value="ECO:0007669"/>
    <property type="project" value="TreeGrafter"/>
</dbReference>
<dbReference type="SUPFAM" id="SSF50729">
    <property type="entry name" value="PH domain-like"/>
    <property type="match status" value="1"/>
</dbReference>
<dbReference type="InterPro" id="IPR001192">
    <property type="entry name" value="PI-PLC_fam"/>
</dbReference>
<dbReference type="PIRSF" id="PIRSF000956">
    <property type="entry name" value="PLC-beta"/>
    <property type="match status" value="1"/>
</dbReference>
<keyword evidence="6" id="KW-0175">Coiled coil</keyword>
<dbReference type="PROSITE" id="PS50007">
    <property type="entry name" value="PIPLC_X_DOMAIN"/>
    <property type="match status" value="1"/>
</dbReference>
<dbReference type="Pfam" id="PF09279">
    <property type="entry name" value="EF-hand_like"/>
    <property type="match status" value="1"/>
</dbReference>
<feature type="binding site" evidence="4">
    <location>
        <position position="350"/>
    </location>
    <ligand>
        <name>Ca(2+)</name>
        <dbReference type="ChEBI" id="CHEBI:29108"/>
    </ligand>
</feature>
<evidence type="ECO:0000256" key="7">
    <source>
        <dbReference type="SAM" id="MobiDB-lite"/>
    </source>
</evidence>
<dbReference type="EC" id="3.1.4.11" evidence="2"/>
<dbReference type="InterPro" id="IPR015359">
    <property type="entry name" value="PLC_EF-hand-like"/>
</dbReference>
<comment type="catalytic activity">
    <reaction evidence="2 5">
        <text>a 1,2-diacyl-sn-glycero-3-phospho-(1D-myo-inositol-4,5-bisphosphate) + H2O = 1D-myo-inositol 1,4,5-trisphosphate + a 1,2-diacyl-sn-glycerol + H(+)</text>
        <dbReference type="Rhea" id="RHEA:33179"/>
        <dbReference type="ChEBI" id="CHEBI:15377"/>
        <dbReference type="ChEBI" id="CHEBI:15378"/>
        <dbReference type="ChEBI" id="CHEBI:17815"/>
        <dbReference type="ChEBI" id="CHEBI:58456"/>
        <dbReference type="ChEBI" id="CHEBI:203600"/>
        <dbReference type="EC" id="3.1.4.11"/>
    </reaction>
</comment>
<dbReference type="SUPFAM" id="SSF51695">
    <property type="entry name" value="PLC-like phosphodiesterases"/>
    <property type="match status" value="1"/>
</dbReference>
<dbReference type="EMBL" id="CAJNOR010004031">
    <property type="protein sequence ID" value="CAF1469500.1"/>
    <property type="molecule type" value="Genomic_DNA"/>
</dbReference>
<dbReference type="InterPro" id="IPR035892">
    <property type="entry name" value="C2_domain_sf"/>
</dbReference>
<dbReference type="Proteomes" id="UP000663828">
    <property type="component" value="Unassembled WGS sequence"/>
</dbReference>
<organism evidence="9 10">
    <name type="scientific">Adineta ricciae</name>
    <name type="common">Rotifer</name>
    <dbReference type="NCBI Taxonomy" id="249248"/>
    <lineage>
        <taxon>Eukaryota</taxon>
        <taxon>Metazoa</taxon>
        <taxon>Spiralia</taxon>
        <taxon>Gnathifera</taxon>
        <taxon>Rotifera</taxon>
        <taxon>Eurotatoria</taxon>
        <taxon>Bdelloidea</taxon>
        <taxon>Adinetida</taxon>
        <taxon>Adinetidae</taxon>
        <taxon>Adineta</taxon>
    </lineage>
</organism>
<dbReference type="Gene3D" id="2.60.40.150">
    <property type="entry name" value="C2 domain"/>
    <property type="match status" value="1"/>
</dbReference>
<dbReference type="GO" id="GO:0007186">
    <property type="term" value="P:G protein-coupled receptor signaling pathway"/>
    <property type="evidence" value="ECO:0007669"/>
    <property type="project" value="TreeGrafter"/>
</dbReference>
<reference evidence="9" key="1">
    <citation type="submission" date="2021-02" db="EMBL/GenBank/DDBJ databases">
        <authorList>
            <person name="Nowell W R."/>
        </authorList>
    </citation>
    <scope>NUCLEOTIDE SEQUENCE</scope>
</reference>
<keyword evidence="2 5" id="KW-0443">Lipid metabolism</keyword>
<feature type="binding site" evidence="4">
    <location>
        <position position="381"/>
    </location>
    <ligand>
        <name>Ca(2+)</name>
        <dbReference type="ChEBI" id="CHEBI:29108"/>
    </ligand>
</feature>
<dbReference type="PANTHER" id="PTHR10336">
    <property type="entry name" value="PHOSPHOINOSITIDE-SPECIFIC PHOSPHOLIPASE C FAMILY PROTEIN"/>
    <property type="match status" value="1"/>
</dbReference>
<evidence type="ECO:0000256" key="1">
    <source>
        <dbReference type="ARBA" id="ARBA00022801"/>
    </source>
</evidence>
<dbReference type="SUPFAM" id="SSF47473">
    <property type="entry name" value="EF-hand"/>
    <property type="match status" value="1"/>
</dbReference>
<comment type="cofactor">
    <cofactor evidence="4">
        <name>Ca(2+)</name>
        <dbReference type="ChEBI" id="CHEBI:29108"/>
    </cofactor>
    <text evidence="4">Binds 1 Ca(2+) ion per subunit.</text>
</comment>
<evidence type="ECO:0000259" key="8">
    <source>
        <dbReference type="PROSITE" id="PS50008"/>
    </source>
</evidence>
<keyword evidence="4" id="KW-0106">Calcium</keyword>
<dbReference type="Gene3D" id="2.30.29.240">
    <property type="match status" value="1"/>
</dbReference>
<feature type="binding site" evidence="4">
    <location>
        <position position="430"/>
    </location>
    <ligand>
        <name>Ca(2+)</name>
        <dbReference type="ChEBI" id="CHEBI:29108"/>
    </ligand>
</feature>
<dbReference type="InterPro" id="IPR000909">
    <property type="entry name" value="PLipase_C_PInositol-sp_X_dom"/>
</dbReference>
<sequence length="1180" mass="135990">MSATTSHVPTLKLNEIPVEFQNGVAAFKWPEDNKKPLKPIEVKLSIDAKGFYLICVYLPTEVSPNKTIQKVECFDLALIHDTRTGSQVTLPPEAKNCPELKLHLLDGWFTTKWLTISYGNTFVPSHNFRTVHFVFKSSEVARKWTKQLFEYGHNQLLRNLSSLNCLEKIHSKLIHETLDRENNIIPIKSVIQFLSDNRDSVKENICQALEACKLPHNAESSIHPSQFTFDVFFRLYMILMNRKEVDTLFQLLDERKQDHLSCEDLKRFISKQHYGSDDRDKMEVEKNAAKALIQNYAQSSEDSLQEGMGKESFLRYLLSLDNCIVDPVNYGLFMNMDKPLSHYFISSSHNTYLTGSQWTGRASDEMYRQVLLTGCRCIELDVVDSDGRGDMPEIKHIYTPVKSVPFVDVVAVIRDYAFKVTSYPLVLSIENHCGPRAQATMAKIFVDLLGDSLLTEPLSTHPCDGNSPLPSPNALRNKILIKNKKLPSQQAKPKVNTPDLNKRSTITSSSSDPNKNQNTISSTPALSPFLRTSSAESLLDIATVHSNPRFRRILDDYNLSDDDVRMNRNGLVENLTPKPENPPETKATKEMSDLVIYTVPVTFKTFVRAREVDRSFEMSSWSEDQASSVMRDHARDFLEYNQRQLSRIYPRGTRWNSYNFNPYLFWPIGCQMVALNYQILDPPMQINLGLFSFNGACGYIKKPAALCEPQSLFDPRVAKEIENIVTCDINIKVISGQFLCQNCEPANVDIQLHGMYGNLTKQYDCRVRAKQWNGFQAVYSDLENLKSSKFSARFSQIILEEIAGIRFSVTSVDNVLVGQYFLPVCHLRSGYRHIALRNEMNIPVRAASLFVYVQRKIHVKGKEKNFMKRLNDLQPIKNDSLNNALVNRKPEDPNFENRTSSNLDGNQLVSTSEETTEWYHHHIICGSSFNEKKNSEIRSFNDIKQYEYNQLENDVRNKCSVISNKYQQDGDLPQERLMKLYKDIRCAKEKAACELIDKFFDRKRKDITNEYLDKLRELSRIRKKEMSQLDKDIEDQRKSDLSKRETVEKNQTKPLVFREQNKNKSKDRGAITREKLNSMYEEAKQTLDKNYQRNLDQLKEKRAREEKRYTEQFNQELDNSTHRLNCQLNQNGYDPVSCENNPLSTTRHARTFAASASTDEPSALENSAVFDRQPRRQTMD</sequence>
<dbReference type="CDD" id="cd08591">
    <property type="entry name" value="PI-PLCc_beta"/>
    <property type="match status" value="1"/>
</dbReference>
<dbReference type="GO" id="GO:0016042">
    <property type="term" value="P:lipid catabolic process"/>
    <property type="evidence" value="ECO:0007669"/>
    <property type="project" value="UniProtKB-KW"/>
</dbReference>
<dbReference type="PRINTS" id="PR00390">
    <property type="entry name" value="PHPHLIPASEC"/>
</dbReference>
<evidence type="ECO:0000313" key="10">
    <source>
        <dbReference type="Proteomes" id="UP000663828"/>
    </source>
</evidence>
<feature type="active site" evidence="3">
    <location>
        <position position="396"/>
    </location>
</feature>
<feature type="region of interest" description="Disordered" evidence="7">
    <location>
        <begin position="1026"/>
        <end position="1050"/>
    </location>
</feature>
<dbReference type="GO" id="GO:0005509">
    <property type="term" value="F:calcium ion binding"/>
    <property type="evidence" value="ECO:0007669"/>
    <property type="project" value="UniProtKB-UniRule"/>
</dbReference>
<dbReference type="GO" id="GO:0005737">
    <property type="term" value="C:cytoplasm"/>
    <property type="evidence" value="ECO:0007669"/>
    <property type="project" value="TreeGrafter"/>
</dbReference>
<dbReference type="Pfam" id="PF00388">
    <property type="entry name" value="PI-PLC-X"/>
    <property type="match status" value="1"/>
</dbReference>
<keyword evidence="4" id="KW-0479">Metal-binding</keyword>
<dbReference type="Pfam" id="PF17787">
    <property type="entry name" value="PH_14"/>
    <property type="match status" value="1"/>
</dbReference>
<evidence type="ECO:0000256" key="4">
    <source>
        <dbReference type="PIRSR" id="PIRSR000956-2"/>
    </source>
</evidence>
<feature type="coiled-coil region" evidence="6">
    <location>
        <begin position="1073"/>
        <end position="1115"/>
    </location>
</feature>
<dbReference type="PROSITE" id="PS50008">
    <property type="entry name" value="PIPLC_Y_DOMAIN"/>
    <property type="match status" value="1"/>
</dbReference>
<dbReference type="Gene3D" id="1.10.238.10">
    <property type="entry name" value="EF-hand"/>
    <property type="match status" value="1"/>
</dbReference>
<dbReference type="AlphaFoldDB" id="A0A815QY56"/>
<feature type="region of interest" description="Disordered" evidence="7">
    <location>
        <begin position="482"/>
        <end position="526"/>
    </location>
</feature>
<dbReference type="InterPro" id="IPR017946">
    <property type="entry name" value="PLC-like_Pdiesterase_TIM-brl"/>
</dbReference>
<proteinExistence type="predicted"/>
<evidence type="ECO:0000256" key="2">
    <source>
        <dbReference type="PIRNR" id="PIRNR000956"/>
    </source>
</evidence>
<feature type="compositionally biased region" description="Polar residues" evidence="7">
    <location>
        <begin position="503"/>
        <end position="526"/>
    </location>
</feature>
<evidence type="ECO:0000313" key="9">
    <source>
        <dbReference type="EMBL" id="CAF1469500.1"/>
    </source>
</evidence>
<dbReference type="GO" id="GO:0046488">
    <property type="term" value="P:phosphatidylinositol metabolic process"/>
    <property type="evidence" value="ECO:0007669"/>
    <property type="project" value="TreeGrafter"/>
</dbReference>